<dbReference type="FunFam" id="1.25.40.10:FF:000503">
    <property type="entry name" value="Pentatricopeptide repeat-containing protein, mitochondrial"/>
    <property type="match status" value="1"/>
</dbReference>
<keyword evidence="3" id="KW-0677">Repeat</keyword>
<dbReference type="AlphaFoldDB" id="A0AAV5LG38"/>
<evidence type="ECO:0000313" key="9">
    <source>
        <dbReference type="Proteomes" id="UP001054252"/>
    </source>
</evidence>
<dbReference type="EMBL" id="BPVZ01000114">
    <property type="protein sequence ID" value="GKV36045.1"/>
    <property type="molecule type" value="Genomic_DNA"/>
</dbReference>
<organism evidence="8 9">
    <name type="scientific">Rubroshorea leprosula</name>
    <dbReference type="NCBI Taxonomy" id="152421"/>
    <lineage>
        <taxon>Eukaryota</taxon>
        <taxon>Viridiplantae</taxon>
        <taxon>Streptophyta</taxon>
        <taxon>Embryophyta</taxon>
        <taxon>Tracheophyta</taxon>
        <taxon>Spermatophyta</taxon>
        <taxon>Magnoliopsida</taxon>
        <taxon>eudicotyledons</taxon>
        <taxon>Gunneridae</taxon>
        <taxon>Pentapetalae</taxon>
        <taxon>rosids</taxon>
        <taxon>malvids</taxon>
        <taxon>Malvales</taxon>
        <taxon>Dipterocarpaceae</taxon>
        <taxon>Rubroshorea</taxon>
    </lineage>
</organism>
<dbReference type="Pfam" id="PF20430">
    <property type="entry name" value="Eplus_motif"/>
    <property type="match status" value="1"/>
</dbReference>
<protein>
    <recommendedName>
        <fullName evidence="7">DYW domain-containing protein</fullName>
    </recommendedName>
</protein>
<comment type="subcellular location">
    <subcellularLocation>
        <location evidence="1">Mitochondrion</location>
    </subcellularLocation>
</comment>
<name>A0AAV5LG38_9ROSI</name>
<dbReference type="PANTHER" id="PTHR47926">
    <property type="entry name" value="PENTATRICOPEPTIDE REPEAT-CONTAINING PROTEIN"/>
    <property type="match status" value="1"/>
</dbReference>
<accession>A0AAV5LG38</accession>
<evidence type="ECO:0000313" key="8">
    <source>
        <dbReference type="EMBL" id="GKV36045.1"/>
    </source>
</evidence>
<evidence type="ECO:0000259" key="7">
    <source>
        <dbReference type="Pfam" id="PF14432"/>
    </source>
</evidence>
<comment type="caution">
    <text evidence="8">The sequence shown here is derived from an EMBL/GenBank/DDBJ whole genome shotgun (WGS) entry which is preliminary data.</text>
</comment>
<dbReference type="NCBIfam" id="TIGR00756">
    <property type="entry name" value="PPR"/>
    <property type="match status" value="3"/>
</dbReference>
<dbReference type="Gene3D" id="1.25.40.10">
    <property type="entry name" value="Tetratricopeptide repeat domain"/>
    <property type="match status" value="2"/>
</dbReference>
<dbReference type="Proteomes" id="UP001054252">
    <property type="component" value="Unassembled WGS sequence"/>
</dbReference>
<dbReference type="PROSITE" id="PS51375">
    <property type="entry name" value="PPR"/>
    <property type="match status" value="2"/>
</dbReference>
<evidence type="ECO:0000256" key="6">
    <source>
        <dbReference type="PROSITE-ProRule" id="PRU00708"/>
    </source>
</evidence>
<evidence type="ECO:0000256" key="2">
    <source>
        <dbReference type="ARBA" id="ARBA00006643"/>
    </source>
</evidence>
<proteinExistence type="inferred from homology"/>
<dbReference type="InterPro" id="IPR032867">
    <property type="entry name" value="DYW_dom"/>
</dbReference>
<dbReference type="InterPro" id="IPR046960">
    <property type="entry name" value="PPR_At4g14850-like_plant"/>
</dbReference>
<evidence type="ECO:0000256" key="4">
    <source>
        <dbReference type="ARBA" id="ARBA00022946"/>
    </source>
</evidence>
<evidence type="ECO:0000256" key="3">
    <source>
        <dbReference type="ARBA" id="ARBA00022737"/>
    </source>
</evidence>
<dbReference type="Pfam" id="PF01535">
    <property type="entry name" value="PPR"/>
    <property type="match status" value="3"/>
</dbReference>
<dbReference type="GO" id="GO:0008270">
    <property type="term" value="F:zinc ion binding"/>
    <property type="evidence" value="ECO:0007669"/>
    <property type="project" value="InterPro"/>
</dbReference>
<reference evidence="8 9" key="1">
    <citation type="journal article" date="2021" name="Commun. Biol.">
        <title>The genome of Shorea leprosula (Dipterocarpaceae) highlights the ecological relevance of drought in aseasonal tropical rainforests.</title>
        <authorList>
            <person name="Ng K.K.S."/>
            <person name="Kobayashi M.J."/>
            <person name="Fawcett J.A."/>
            <person name="Hatakeyama M."/>
            <person name="Paape T."/>
            <person name="Ng C.H."/>
            <person name="Ang C.C."/>
            <person name="Tnah L.H."/>
            <person name="Lee C.T."/>
            <person name="Nishiyama T."/>
            <person name="Sese J."/>
            <person name="O'Brien M.J."/>
            <person name="Copetti D."/>
            <person name="Mohd Noor M.I."/>
            <person name="Ong R.C."/>
            <person name="Putra M."/>
            <person name="Sireger I.Z."/>
            <person name="Indrioko S."/>
            <person name="Kosugi Y."/>
            <person name="Izuno A."/>
            <person name="Isagi Y."/>
            <person name="Lee S.L."/>
            <person name="Shimizu K.K."/>
        </authorList>
    </citation>
    <scope>NUCLEOTIDE SEQUENCE [LARGE SCALE GENOMIC DNA]</scope>
    <source>
        <strain evidence="8">214</strain>
    </source>
</reference>
<dbReference type="InterPro" id="IPR046849">
    <property type="entry name" value="E2_motif"/>
</dbReference>
<evidence type="ECO:0000256" key="5">
    <source>
        <dbReference type="ARBA" id="ARBA00023128"/>
    </source>
</evidence>
<sequence>MGSQDGNFIVYNGENSGRSEINRNAVYTNNSSGVEQNSRGFHQNHGGVHLESMGTEFHTYSVQQNENIGGYGGHSQGVTQYVGNKTIQQQYGSYGEGLMAARQNTSGFSSERFSDSQGSLDKNYVHNNWYFQQNQNYLSTVDAVMYQQSPSYQQNPNAPQYLQKSDEIHNKMVTSQLSPTPNPEVPESMANNVSLKALDGFCEEGNVEKAVEVLGLLENQGVHVDLPRILGLMRVCGKEKALKEAKAIHEYVLRTLSPLKVSTYNRILEMYSKCDSMNDAFEVFDKMPSRNLTSWDTMITWLAKNGLGEDALDLFMQFKKAGLKPDGQMFLGVFSACGILGDINEGMLHFESMSKDYGIIPSMEHYVSVVEMLGSPGYLNEALEFIEEMPFEPSVDVWETLMNLCRVHGHLELGDRCAELVEQLDPSRLSEQSKVGLIPVKASDLANKEKKKLSSENLLEVKSRVHEYRAGDRSHPESDKIYALLRCLKEQMKEFGYIPETRFVLHDIDQEGKEEALLGHSERLAVVHGLMTTAARSPIRVIKNLRFCGDCHTSMKIISKIVGRQLIMRDAKRFHHFQDGLCSCKDYW</sequence>
<dbReference type="PANTHER" id="PTHR47926:SF388">
    <property type="entry name" value="DYW DOMAIN-CONTAINING PROTEIN"/>
    <property type="match status" value="1"/>
</dbReference>
<dbReference type="InterPro" id="IPR002885">
    <property type="entry name" value="PPR_rpt"/>
</dbReference>
<keyword evidence="4" id="KW-0809">Transit peptide</keyword>
<evidence type="ECO:0000256" key="1">
    <source>
        <dbReference type="ARBA" id="ARBA00004173"/>
    </source>
</evidence>
<feature type="repeat" description="PPR" evidence="6">
    <location>
        <begin position="291"/>
        <end position="325"/>
    </location>
</feature>
<comment type="similarity">
    <text evidence="2">Belongs to the PPR family. PCMP-H subfamily.</text>
</comment>
<dbReference type="InterPro" id="IPR011990">
    <property type="entry name" value="TPR-like_helical_dom_sf"/>
</dbReference>
<feature type="domain" description="DYW" evidence="7">
    <location>
        <begin position="496"/>
        <end position="588"/>
    </location>
</feature>
<keyword evidence="9" id="KW-1185">Reference proteome</keyword>
<dbReference type="Pfam" id="PF14432">
    <property type="entry name" value="DYW_deaminase"/>
    <property type="match status" value="1"/>
</dbReference>
<keyword evidence="5" id="KW-0496">Mitochondrion</keyword>
<dbReference type="GO" id="GO:0005739">
    <property type="term" value="C:mitochondrion"/>
    <property type="evidence" value="ECO:0007669"/>
    <property type="project" value="UniProtKB-SubCell"/>
</dbReference>
<dbReference type="GO" id="GO:0009451">
    <property type="term" value="P:RNA modification"/>
    <property type="evidence" value="ECO:0007669"/>
    <property type="project" value="InterPro"/>
</dbReference>
<dbReference type="GO" id="GO:0003723">
    <property type="term" value="F:RNA binding"/>
    <property type="evidence" value="ECO:0007669"/>
    <property type="project" value="InterPro"/>
</dbReference>
<gene>
    <name evidence="8" type="ORF">SLEP1_g44223</name>
</gene>
<feature type="repeat" description="PPR" evidence="6">
    <location>
        <begin position="260"/>
        <end position="290"/>
    </location>
</feature>